<dbReference type="Proteomes" id="UP000676853">
    <property type="component" value="Unassembled WGS sequence"/>
</dbReference>
<protein>
    <submittedName>
        <fullName evidence="2">Uncharacterized protein</fullName>
    </submittedName>
</protein>
<gene>
    <name evidence="1" type="ORF">KFZ73_10440</name>
    <name evidence="2" type="ORF">NCTC10741_04621</name>
</gene>
<dbReference type="RefSeq" id="WP_126198546.1">
    <property type="nucleotide sequence ID" value="NZ_CP085954.1"/>
</dbReference>
<dbReference type="AlphaFoldDB" id="A0A3P8K7X3"/>
<reference evidence="2 3" key="1">
    <citation type="submission" date="2018-12" db="EMBL/GenBank/DDBJ databases">
        <authorList>
            <consortium name="Pathogen Informatics"/>
        </authorList>
    </citation>
    <scope>NUCLEOTIDE SEQUENCE [LARGE SCALE GENOMIC DNA]</scope>
    <source>
        <strain evidence="2 3">NCTC10741</strain>
    </source>
</reference>
<dbReference type="OrthoDB" id="4555151at2"/>
<keyword evidence="4" id="KW-1185">Reference proteome</keyword>
<organism evidence="2 3">
    <name type="scientific">Tsukamurella paurometabola</name>
    <name type="common">Corynebacterium paurometabolum</name>
    <dbReference type="NCBI Taxonomy" id="2061"/>
    <lineage>
        <taxon>Bacteria</taxon>
        <taxon>Bacillati</taxon>
        <taxon>Actinomycetota</taxon>
        <taxon>Actinomycetes</taxon>
        <taxon>Mycobacteriales</taxon>
        <taxon>Tsukamurellaceae</taxon>
        <taxon>Tsukamurella</taxon>
    </lineage>
</organism>
<sequence length="109" mass="12443">MYLERFVADGYLDADRAARLSWECARYVSRIYLIVGGRRLLAQNLPMCWADLNVGPGTPIAVEVTSGNRRLLDDEQRAIAGFSDRFREVLIPPGPSRPRRGFFHRARVH</sequence>
<evidence type="ECO:0000313" key="1">
    <source>
        <dbReference type="EMBL" id="MBS4101659.1"/>
    </source>
</evidence>
<dbReference type="Proteomes" id="UP000271626">
    <property type="component" value="Chromosome"/>
</dbReference>
<proteinExistence type="predicted"/>
<dbReference type="EMBL" id="JAGXOE010000020">
    <property type="protein sequence ID" value="MBS4101659.1"/>
    <property type="molecule type" value="Genomic_DNA"/>
</dbReference>
<accession>A0A3P8K7X3</accession>
<reference evidence="1 4" key="2">
    <citation type="submission" date="2021-04" db="EMBL/GenBank/DDBJ databases">
        <title>Whole genome sequence analysis of a thiophenic sulfur metabolizing bacteria.</title>
        <authorList>
            <person name="Akhtar N."/>
            <person name="Akram J."/>
            <person name="Aslam A."/>
        </authorList>
    </citation>
    <scope>NUCLEOTIDE SEQUENCE [LARGE SCALE GENOMIC DNA]</scope>
    <source>
        <strain evidence="1 4">3OW</strain>
    </source>
</reference>
<evidence type="ECO:0000313" key="2">
    <source>
        <dbReference type="EMBL" id="VDR41449.1"/>
    </source>
</evidence>
<name>A0A3P8K7X3_TSUPA</name>
<dbReference type="EMBL" id="LR131273">
    <property type="protein sequence ID" value="VDR41449.1"/>
    <property type="molecule type" value="Genomic_DNA"/>
</dbReference>
<evidence type="ECO:0000313" key="3">
    <source>
        <dbReference type="Proteomes" id="UP000271626"/>
    </source>
</evidence>
<evidence type="ECO:0000313" key="4">
    <source>
        <dbReference type="Proteomes" id="UP000676853"/>
    </source>
</evidence>